<dbReference type="Gene3D" id="3.30.2460.20">
    <property type="match status" value="1"/>
</dbReference>
<name>A0AAD9J682_9ANNE</name>
<dbReference type="PANTHER" id="PTHR12027:SF99">
    <property type="entry name" value="PROTEIN WNT"/>
    <property type="match status" value="1"/>
</dbReference>
<dbReference type="GO" id="GO:0045165">
    <property type="term" value="P:cell fate commitment"/>
    <property type="evidence" value="ECO:0007669"/>
    <property type="project" value="TreeGrafter"/>
</dbReference>
<protein>
    <recommendedName>
        <fullName evidence="9">Protein Wnt</fullName>
    </recommendedName>
</protein>
<dbReference type="PROSITE" id="PS00246">
    <property type="entry name" value="WNT1"/>
    <property type="match status" value="1"/>
</dbReference>
<dbReference type="GO" id="GO:0005615">
    <property type="term" value="C:extracellular space"/>
    <property type="evidence" value="ECO:0007669"/>
    <property type="project" value="TreeGrafter"/>
</dbReference>
<evidence type="ECO:0000256" key="7">
    <source>
        <dbReference type="ARBA" id="ARBA00023157"/>
    </source>
</evidence>
<dbReference type="GO" id="GO:0030182">
    <property type="term" value="P:neuron differentiation"/>
    <property type="evidence" value="ECO:0007669"/>
    <property type="project" value="TreeGrafter"/>
</dbReference>
<dbReference type="AlphaFoldDB" id="A0AAD9J682"/>
<dbReference type="GO" id="GO:0005125">
    <property type="term" value="F:cytokine activity"/>
    <property type="evidence" value="ECO:0007669"/>
    <property type="project" value="TreeGrafter"/>
</dbReference>
<keyword evidence="4" id="KW-0964">Secreted</keyword>
<keyword evidence="5" id="KW-0272">Extracellular matrix</keyword>
<dbReference type="PRINTS" id="PR01349">
    <property type="entry name" value="WNTPROTEIN"/>
</dbReference>
<evidence type="ECO:0000256" key="8">
    <source>
        <dbReference type="ARBA" id="ARBA00023288"/>
    </source>
</evidence>
<keyword evidence="3 9" id="KW-0217">Developmental protein</keyword>
<evidence type="ECO:0000313" key="12">
    <source>
        <dbReference type="Proteomes" id="UP001208570"/>
    </source>
</evidence>
<evidence type="ECO:0000256" key="6">
    <source>
        <dbReference type="ARBA" id="ARBA00022687"/>
    </source>
</evidence>
<dbReference type="Pfam" id="PF00110">
    <property type="entry name" value="wnt"/>
    <property type="match status" value="1"/>
</dbReference>
<dbReference type="InterPro" id="IPR005817">
    <property type="entry name" value="Wnt"/>
</dbReference>
<sequence>MTLSGTITALWIVCLGVSLVQNVHSSWWYLGLAGSAYQTTMGSPALTYRSKCSQIDVLAPHQRELCGKSKNVLDVVSRGASMGIEECQWQFRGRRWNCTTFNTTDVFGHVLNLKTREKAYIYAISSAGVMHAITKGCAKGELNICDCDNRIRNTDTGGDFIWGGCSHNIRFGDRFTGQFVDLNENRLQPDGLMNLWNNKAGRKSIKSNTKLVCKCHGVSGSCSSKICWRTMTSFREIGNVLKDRFDGASKVRYNTRKQRLSPVDKHQKKPNKNDLVYLEESPDFCETNLALGSLGTRGRQCNKTSYGMDGCSLMCCGRGYHTLVRDVEEDCNCKFFWCCRVECDKCTRRIEEHFCN</sequence>
<dbReference type="GO" id="GO:0005109">
    <property type="term" value="F:frizzled binding"/>
    <property type="evidence" value="ECO:0007669"/>
    <property type="project" value="TreeGrafter"/>
</dbReference>
<dbReference type="InterPro" id="IPR009143">
    <property type="entry name" value="Wnt6"/>
</dbReference>
<keyword evidence="7" id="KW-1015">Disulfide bond</keyword>
<evidence type="ECO:0000256" key="10">
    <source>
        <dbReference type="SAM" id="SignalP"/>
    </source>
</evidence>
<keyword evidence="12" id="KW-1185">Reference proteome</keyword>
<comment type="function">
    <text evidence="9">Ligand for members of the frizzled family of seven transmembrane receptors.</text>
</comment>
<evidence type="ECO:0000256" key="2">
    <source>
        <dbReference type="ARBA" id="ARBA00005683"/>
    </source>
</evidence>
<feature type="chain" id="PRO_5042230018" description="Protein Wnt" evidence="10">
    <location>
        <begin position="26"/>
        <end position="356"/>
    </location>
</feature>
<evidence type="ECO:0000256" key="9">
    <source>
        <dbReference type="RuleBase" id="RU003500"/>
    </source>
</evidence>
<dbReference type="EMBL" id="JAODUP010000581">
    <property type="protein sequence ID" value="KAK2146878.1"/>
    <property type="molecule type" value="Genomic_DNA"/>
</dbReference>
<evidence type="ECO:0000256" key="3">
    <source>
        <dbReference type="ARBA" id="ARBA00022473"/>
    </source>
</evidence>
<feature type="signal peptide" evidence="10">
    <location>
        <begin position="1"/>
        <end position="25"/>
    </location>
</feature>
<dbReference type="InterPro" id="IPR018161">
    <property type="entry name" value="Wnt_CS"/>
</dbReference>
<dbReference type="PANTHER" id="PTHR12027">
    <property type="entry name" value="WNT RELATED"/>
    <property type="match status" value="1"/>
</dbReference>
<comment type="subcellular location">
    <subcellularLocation>
        <location evidence="1 9">Secreted</location>
        <location evidence="1 9">Extracellular space</location>
        <location evidence="1 9">Extracellular matrix</location>
    </subcellularLocation>
</comment>
<dbReference type="CDD" id="cd19338">
    <property type="entry name" value="Wnt_Wnt6"/>
    <property type="match status" value="1"/>
</dbReference>
<dbReference type="SMART" id="SM00097">
    <property type="entry name" value="WNT1"/>
    <property type="match status" value="1"/>
</dbReference>
<dbReference type="Proteomes" id="UP001208570">
    <property type="component" value="Unassembled WGS sequence"/>
</dbReference>
<evidence type="ECO:0000256" key="5">
    <source>
        <dbReference type="ARBA" id="ARBA00022530"/>
    </source>
</evidence>
<keyword evidence="6 9" id="KW-0879">Wnt signaling pathway</keyword>
<reference evidence="11" key="1">
    <citation type="journal article" date="2023" name="Mol. Biol. Evol.">
        <title>Third-Generation Sequencing Reveals the Adaptive Role of the Epigenome in Three Deep-Sea Polychaetes.</title>
        <authorList>
            <person name="Perez M."/>
            <person name="Aroh O."/>
            <person name="Sun Y."/>
            <person name="Lan Y."/>
            <person name="Juniper S.K."/>
            <person name="Young C.R."/>
            <person name="Angers B."/>
            <person name="Qian P.Y."/>
        </authorList>
    </citation>
    <scope>NUCLEOTIDE SEQUENCE</scope>
    <source>
        <strain evidence="11">P08H-3</strain>
    </source>
</reference>
<evidence type="ECO:0000256" key="4">
    <source>
        <dbReference type="ARBA" id="ARBA00022525"/>
    </source>
</evidence>
<evidence type="ECO:0000256" key="1">
    <source>
        <dbReference type="ARBA" id="ARBA00004498"/>
    </source>
</evidence>
<comment type="caution">
    <text evidence="11">The sequence shown here is derived from an EMBL/GenBank/DDBJ whole genome shotgun (WGS) entry which is preliminary data.</text>
</comment>
<keyword evidence="8" id="KW-0449">Lipoprotein</keyword>
<proteinExistence type="inferred from homology"/>
<organism evidence="11 12">
    <name type="scientific">Paralvinella palmiformis</name>
    <dbReference type="NCBI Taxonomy" id="53620"/>
    <lineage>
        <taxon>Eukaryota</taxon>
        <taxon>Metazoa</taxon>
        <taxon>Spiralia</taxon>
        <taxon>Lophotrochozoa</taxon>
        <taxon>Annelida</taxon>
        <taxon>Polychaeta</taxon>
        <taxon>Sedentaria</taxon>
        <taxon>Canalipalpata</taxon>
        <taxon>Terebellida</taxon>
        <taxon>Terebelliformia</taxon>
        <taxon>Alvinellidae</taxon>
        <taxon>Paralvinella</taxon>
    </lineage>
</organism>
<dbReference type="GO" id="GO:0060070">
    <property type="term" value="P:canonical Wnt signaling pathway"/>
    <property type="evidence" value="ECO:0007669"/>
    <property type="project" value="TreeGrafter"/>
</dbReference>
<keyword evidence="10" id="KW-0732">Signal</keyword>
<dbReference type="InterPro" id="IPR043158">
    <property type="entry name" value="Wnt_C"/>
</dbReference>
<comment type="similarity">
    <text evidence="2 9">Belongs to the Wnt family.</text>
</comment>
<gene>
    <name evidence="11" type="ORF">LSH36_581g04055</name>
</gene>
<accession>A0AAD9J682</accession>
<dbReference type="FunFam" id="3.30.2460.20:FF:000001">
    <property type="entry name" value="Wnt homolog"/>
    <property type="match status" value="1"/>
</dbReference>
<evidence type="ECO:0000313" key="11">
    <source>
        <dbReference type="EMBL" id="KAK2146878.1"/>
    </source>
</evidence>